<evidence type="ECO:0000313" key="10">
    <source>
        <dbReference type="EMBL" id="KAJ3645707.1"/>
    </source>
</evidence>
<evidence type="ECO:0000256" key="1">
    <source>
        <dbReference type="ARBA" id="ARBA00004589"/>
    </source>
</evidence>
<comment type="subcellular location">
    <subcellularLocation>
        <location evidence="1">Membrane</location>
        <topology evidence="1">Lipid-anchor</topology>
        <topology evidence="1">GPI-anchor</topology>
    </subcellularLocation>
</comment>
<dbReference type="AlphaFoldDB" id="A0AA38HZ97"/>
<comment type="caution">
    <text evidence="10">The sequence shown here is derived from an EMBL/GenBank/DDBJ whole genome shotgun (WGS) entry which is preliminary data.</text>
</comment>
<keyword evidence="11" id="KW-1185">Reference proteome</keyword>
<evidence type="ECO:0000256" key="8">
    <source>
        <dbReference type="ARBA" id="ARBA00023288"/>
    </source>
</evidence>
<keyword evidence="7" id="KW-0325">Glycoprotein</keyword>
<gene>
    <name evidence="10" type="ORF">Zmor_023346</name>
</gene>
<dbReference type="EMBL" id="JALNTZ010000007">
    <property type="protein sequence ID" value="KAJ3645707.1"/>
    <property type="molecule type" value="Genomic_DNA"/>
</dbReference>
<evidence type="ECO:0000313" key="11">
    <source>
        <dbReference type="Proteomes" id="UP001168821"/>
    </source>
</evidence>
<evidence type="ECO:0000256" key="7">
    <source>
        <dbReference type="ARBA" id="ARBA00023180"/>
    </source>
</evidence>
<evidence type="ECO:0000256" key="5">
    <source>
        <dbReference type="ARBA" id="ARBA00022989"/>
    </source>
</evidence>
<keyword evidence="5" id="KW-1133">Transmembrane helix</keyword>
<evidence type="ECO:0008006" key="12">
    <source>
        <dbReference type="Google" id="ProtNLM"/>
    </source>
</evidence>
<evidence type="ECO:0000256" key="2">
    <source>
        <dbReference type="ARBA" id="ARBA00022622"/>
    </source>
</evidence>
<evidence type="ECO:0000256" key="9">
    <source>
        <dbReference type="SAM" id="SignalP"/>
    </source>
</evidence>
<evidence type="ECO:0000256" key="3">
    <source>
        <dbReference type="ARBA" id="ARBA00022692"/>
    </source>
</evidence>
<dbReference type="InterPro" id="IPR031424">
    <property type="entry name" value="QVR-like"/>
</dbReference>
<organism evidence="10 11">
    <name type="scientific">Zophobas morio</name>
    <dbReference type="NCBI Taxonomy" id="2755281"/>
    <lineage>
        <taxon>Eukaryota</taxon>
        <taxon>Metazoa</taxon>
        <taxon>Ecdysozoa</taxon>
        <taxon>Arthropoda</taxon>
        <taxon>Hexapoda</taxon>
        <taxon>Insecta</taxon>
        <taxon>Pterygota</taxon>
        <taxon>Neoptera</taxon>
        <taxon>Endopterygota</taxon>
        <taxon>Coleoptera</taxon>
        <taxon>Polyphaga</taxon>
        <taxon>Cucujiformia</taxon>
        <taxon>Tenebrionidae</taxon>
        <taxon>Zophobas</taxon>
    </lineage>
</organism>
<keyword evidence="2" id="KW-0336">GPI-anchor</keyword>
<dbReference type="PANTHER" id="PTHR33562:SF29">
    <property type="entry name" value="PROTEIN SLEEPLESS"/>
    <property type="match status" value="1"/>
</dbReference>
<reference evidence="10" key="1">
    <citation type="journal article" date="2023" name="G3 (Bethesda)">
        <title>Whole genome assemblies of Zophobas morio and Tenebrio molitor.</title>
        <authorList>
            <person name="Kaur S."/>
            <person name="Stinson S.A."/>
            <person name="diCenzo G.C."/>
        </authorList>
    </citation>
    <scope>NUCLEOTIDE SEQUENCE</scope>
    <source>
        <strain evidence="10">QUZm001</strain>
    </source>
</reference>
<accession>A0AA38HZ97</accession>
<dbReference type="InterPro" id="IPR050975">
    <property type="entry name" value="Sleep_regulator"/>
</dbReference>
<evidence type="ECO:0000256" key="6">
    <source>
        <dbReference type="ARBA" id="ARBA00023136"/>
    </source>
</evidence>
<feature type="signal peptide" evidence="9">
    <location>
        <begin position="1"/>
        <end position="19"/>
    </location>
</feature>
<proteinExistence type="predicted"/>
<feature type="chain" id="PRO_5041394467" description="Protein sleepless" evidence="9">
    <location>
        <begin position="20"/>
        <end position="133"/>
    </location>
</feature>
<dbReference type="GO" id="GO:0098552">
    <property type="term" value="C:side of membrane"/>
    <property type="evidence" value="ECO:0007669"/>
    <property type="project" value="UniProtKB-KW"/>
</dbReference>
<name>A0AA38HZ97_9CUCU</name>
<dbReference type="Pfam" id="PF17064">
    <property type="entry name" value="QVR"/>
    <property type="match status" value="1"/>
</dbReference>
<keyword evidence="4 9" id="KW-0732">Signal</keyword>
<dbReference type="SUPFAM" id="SSF57302">
    <property type="entry name" value="Snake toxin-like"/>
    <property type="match status" value="1"/>
</dbReference>
<evidence type="ECO:0000256" key="4">
    <source>
        <dbReference type="ARBA" id="ARBA00022729"/>
    </source>
</evidence>
<keyword evidence="8" id="KW-0449">Lipoprotein</keyword>
<sequence length="133" mass="14372">MAPNIVFLVLMLTIGWGESLKCYECTTHLDPDSACVDLSKGKDTVTSAECPKDQVCAVFKSKNPATGSGTITRTCSQKDICENLHAKETNYNKIEDCHTCDTDLCGSGNFNGVPTVMLCTLMVLGTLTSHFLL</sequence>
<dbReference type="GO" id="GO:0032222">
    <property type="term" value="P:regulation of synaptic transmission, cholinergic"/>
    <property type="evidence" value="ECO:0007669"/>
    <property type="project" value="InterPro"/>
</dbReference>
<dbReference type="InterPro" id="IPR045860">
    <property type="entry name" value="Snake_toxin-like_sf"/>
</dbReference>
<dbReference type="Proteomes" id="UP001168821">
    <property type="component" value="Unassembled WGS sequence"/>
</dbReference>
<protein>
    <recommendedName>
        <fullName evidence="12">Protein sleepless</fullName>
    </recommendedName>
</protein>
<keyword evidence="3" id="KW-0812">Transmembrane</keyword>
<dbReference type="GO" id="GO:0030431">
    <property type="term" value="P:sleep"/>
    <property type="evidence" value="ECO:0007669"/>
    <property type="project" value="InterPro"/>
</dbReference>
<dbReference type="PANTHER" id="PTHR33562">
    <property type="entry name" value="ATILLA, ISOFORM B-RELATED-RELATED"/>
    <property type="match status" value="1"/>
</dbReference>
<keyword evidence="6" id="KW-0472">Membrane</keyword>